<evidence type="ECO:0000313" key="2">
    <source>
        <dbReference type="Proteomes" id="UP000807504"/>
    </source>
</evidence>
<sequence>MLLKFEICIESGCAGQRWRAVPVCIESPIMVRTAGSWKKRTFAYRVVEKISGMGVLRFLLMLSNPKGWLLSPFVRALSAGANSSNEWLCGVSDCAFFEVWENKDDLHL</sequence>
<gene>
    <name evidence="1" type="ORF">HNY73_014733</name>
</gene>
<organism evidence="1 2">
    <name type="scientific">Argiope bruennichi</name>
    <name type="common">Wasp spider</name>
    <name type="synonym">Aranea bruennichi</name>
    <dbReference type="NCBI Taxonomy" id="94029"/>
    <lineage>
        <taxon>Eukaryota</taxon>
        <taxon>Metazoa</taxon>
        <taxon>Ecdysozoa</taxon>
        <taxon>Arthropoda</taxon>
        <taxon>Chelicerata</taxon>
        <taxon>Arachnida</taxon>
        <taxon>Araneae</taxon>
        <taxon>Araneomorphae</taxon>
        <taxon>Entelegynae</taxon>
        <taxon>Araneoidea</taxon>
        <taxon>Araneidae</taxon>
        <taxon>Argiope</taxon>
    </lineage>
</organism>
<comment type="caution">
    <text evidence="1">The sequence shown here is derived from an EMBL/GenBank/DDBJ whole genome shotgun (WGS) entry which is preliminary data.</text>
</comment>
<evidence type="ECO:0000313" key="1">
    <source>
        <dbReference type="EMBL" id="KAF8777955.1"/>
    </source>
</evidence>
<keyword evidence="2" id="KW-1185">Reference proteome</keyword>
<dbReference type="AlphaFoldDB" id="A0A8T0EUD8"/>
<name>A0A8T0EUD8_ARGBR</name>
<proteinExistence type="predicted"/>
<reference evidence="1" key="2">
    <citation type="submission" date="2020-06" db="EMBL/GenBank/DDBJ databases">
        <authorList>
            <person name="Sheffer M."/>
        </authorList>
    </citation>
    <scope>NUCLEOTIDE SEQUENCE</scope>
</reference>
<dbReference type="Proteomes" id="UP000807504">
    <property type="component" value="Unassembled WGS sequence"/>
</dbReference>
<protein>
    <submittedName>
        <fullName evidence="1">Uncharacterized protein</fullName>
    </submittedName>
</protein>
<reference evidence="1" key="1">
    <citation type="journal article" date="2020" name="bioRxiv">
        <title>Chromosome-level reference genome of the European wasp spider Argiope bruennichi: a resource for studies on range expansion and evolutionary adaptation.</title>
        <authorList>
            <person name="Sheffer M.M."/>
            <person name="Hoppe A."/>
            <person name="Krehenwinkel H."/>
            <person name="Uhl G."/>
            <person name="Kuss A.W."/>
            <person name="Jensen L."/>
            <person name="Jensen C."/>
            <person name="Gillespie R.G."/>
            <person name="Hoff K.J."/>
            <person name="Prost S."/>
        </authorList>
    </citation>
    <scope>NUCLEOTIDE SEQUENCE</scope>
</reference>
<accession>A0A8T0EUD8</accession>
<dbReference type="EMBL" id="JABXBU010002072">
    <property type="protein sequence ID" value="KAF8777955.1"/>
    <property type="molecule type" value="Genomic_DNA"/>
</dbReference>